<dbReference type="EMBL" id="HBGH01007014">
    <property type="protein sequence ID" value="CAD9231643.1"/>
    <property type="molecule type" value="Transcribed_RNA"/>
</dbReference>
<dbReference type="InterPro" id="IPR036388">
    <property type="entry name" value="WH-like_DNA-bd_sf"/>
</dbReference>
<accession>A0A7S1TCA4</accession>
<name>A0A7S1TCA4_9RHOD</name>
<keyword evidence="2" id="KW-0805">Transcription regulation</keyword>
<keyword evidence="3" id="KW-0731">Sigma factor</keyword>
<dbReference type="Pfam" id="PF04539">
    <property type="entry name" value="Sigma70_r3"/>
    <property type="match status" value="1"/>
</dbReference>
<comment type="similarity">
    <text evidence="1">Belongs to the sigma-70 factor family.</text>
</comment>
<dbReference type="SUPFAM" id="SSF88946">
    <property type="entry name" value="Sigma2 domain of RNA polymerase sigma factors"/>
    <property type="match status" value="1"/>
</dbReference>
<dbReference type="InterPro" id="IPR050239">
    <property type="entry name" value="Sigma-70_RNA_pol_init_factors"/>
</dbReference>
<dbReference type="InterPro" id="IPR014284">
    <property type="entry name" value="RNA_pol_sigma-70_dom"/>
</dbReference>
<dbReference type="SUPFAM" id="SSF88659">
    <property type="entry name" value="Sigma3 and sigma4 domains of RNA polymerase sigma factors"/>
    <property type="match status" value="2"/>
</dbReference>
<dbReference type="GO" id="GO:0003677">
    <property type="term" value="F:DNA binding"/>
    <property type="evidence" value="ECO:0007669"/>
    <property type="project" value="UniProtKB-KW"/>
</dbReference>
<evidence type="ECO:0000313" key="9">
    <source>
        <dbReference type="EMBL" id="CAD9231643.1"/>
    </source>
</evidence>
<keyword evidence="5" id="KW-0804">Transcription</keyword>
<dbReference type="Pfam" id="PF04542">
    <property type="entry name" value="Sigma70_r2"/>
    <property type="match status" value="1"/>
</dbReference>
<gene>
    <name evidence="9" type="ORF">CCAE0312_LOCUS3720</name>
</gene>
<dbReference type="Pfam" id="PF04545">
    <property type="entry name" value="Sigma70_r4"/>
    <property type="match status" value="1"/>
</dbReference>
<dbReference type="PRINTS" id="PR00046">
    <property type="entry name" value="SIGMA70FCT"/>
</dbReference>
<evidence type="ECO:0000256" key="3">
    <source>
        <dbReference type="ARBA" id="ARBA00023082"/>
    </source>
</evidence>
<feature type="compositionally biased region" description="Basic residues" evidence="6">
    <location>
        <begin position="97"/>
        <end position="106"/>
    </location>
</feature>
<dbReference type="PROSITE" id="PS00716">
    <property type="entry name" value="SIGMA70_2"/>
    <property type="match status" value="1"/>
</dbReference>
<feature type="region of interest" description="Disordered" evidence="6">
    <location>
        <begin position="32"/>
        <end position="154"/>
    </location>
</feature>
<proteinExistence type="inferred from homology"/>
<dbReference type="InterPro" id="IPR000943">
    <property type="entry name" value="RNA_pol_sigma70"/>
</dbReference>
<reference evidence="9" key="1">
    <citation type="submission" date="2021-01" db="EMBL/GenBank/DDBJ databases">
        <authorList>
            <person name="Corre E."/>
            <person name="Pelletier E."/>
            <person name="Niang G."/>
            <person name="Scheremetjew M."/>
            <person name="Finn R."/>
            <person name="Kale V."/>
            <person name="Holt S."/>
            <person name="Cochrane G."/>
            <person name="Meng A."/>
            <person name="Brown T."/>
            <person name="Cohen L."/>
        </authorList>
    </citation>
    <scope>NUCLEOTIDE SEQUENCE</scope>
    <source>
        <strain evidence="9">SAG 36.94</strain>
    </source>
</reference>
<evidence type="ECO:0000256" key="2">
    <source>
        <dbReference type="ARBA" id="ARBA00023015"/>
    </source>
</evidence>
<dbReference type="InterPro" id="IPR013324">
    <property type="entry name" value="RNA_pol_sigma_r3/r4-like"/>
</dbReference>
<dbReference type="PANTHER" id="PTHR30603:SF60">
    <property type="entry name" value="RNA POLYMERASE SIGMA FACTOR RPOD"/>
    <property type="match status" value="1"/>
</dbReference>
<evidence type="ECO:0000259" key="7">
    <source>
        <dbReference type="PROSITE" id="PS00715"/>
    </source>
</evidence>
<dbReference type="Gene3D" id="1.10.10.10">
    <property type="entry name" value="Winged helix-like DNA-binding domain superfamily/Winged helix DNA-binding domain"/>
    <property type="match status" value="2"/>
</dbReference>
<evidence type="ECO:0000256" key="5">
    <source>
        <dbReference type="ARBA" id="ARBA00023163"/>
    </source>
</evidence>
<feature type="region of interest" description="Disordered" evidence="6">
    <location>
        <begin position="167"/>
        <end position="207"/>
    </location>
</feature>
<dbReference type="InterPro" id="IPR013325">
    <property type="entry name" value="RNA_pol_sigma_r2"/>
</dbReference>
<dbReference type="PANTHER" id="PTHR30603">
    <property type="entry name" value="RNA POLYMERASE SIGMA FACTOR RPO"/>
    <property type="match status" value="1"/>
</dbReference>
<dbReference type="InterPro" id="IPR007624">
    <property type="entry name" value="RNA_pol_sigma70_r3"/>
</dbReference>
<dbReference type="InterPro" id="IPR007630">
    <property type="entry name" value="RNA_pol_sigma70_r4"/>
</dbReference>
<organism evidence="9">
    <name type="scientific">Compsopogon caeruleus</name>
    <dbReference type="NCBI Taxonomy" id="31354"/>
    <lineage>
        <taxon>Eukaryota</taxon>
        <taxon>Rhodophyta</taxon>
        <taxon>Compsopogonophyceae</taxon>
        <taxon>Compsopogonales</taxon>
        <taxon>Compsopogonaceae</taxon>
        <taxon>Compsopogon</taxon>
    </lineage>
</organism>
<evidence type="ECO:0000256" key="6">
    <source>
        <dbReference type="SAM" id="MobiDB-lite"/>
    </source>
</evidence>
<feature type="compositionally biased region" description="Acidic residues" evidence="6">
    <location>
        <begin position="185"/>
        <end position="202"/>
    </location>
</feature>
<evidence type="ECO:0000259" key="8">
    <source>
        <dbReference type="PROSITE" id="PS00716"/>
    </source>
</evidence>
<dbReference type="InterPro" id="IPR007627">
    <property type="entry name" value="RNA_pol_sigma70_r2"/>
</dbReference>
<dbReference type="PROSITE" id="PS00715">
    <property type="entry name" value="SIGMA70_1"/>
    <property type="match status" value="1"/>
</dbReference>
<dbReference type="CDD" id="cd06171">
    <property type="entry name" value="Sigma70_r4"/>
    <property type="match status" value="1"/>
</dbReference>
<feature type="domain" description="RNA polymerase sigma-70" evidence="7">
    <location>
        <begin position="313"/>
        <end position="326"/>
    </location>
</feature>
<dbReference type="Gene3D" id="1.10.601.10">
    <property type="entry name" value="RNA Polymerase Primary Sigma Factor"/>
    <property type="match status" value="1"/>
</dbReference>
<dbReference type="NCBIfam" id="TIGR02937">
    <property type="entry name" value="sigma70-ECF"/>
    <property type="match status" value="1"/>
</dbReference>
<dbReference type="AlphaFoldDB" id="A0A7S1TCA4"/>
<protein>
    <recommendedName>
        <fullName evidence="7 8">RNA polymerase sigma-70 domain-containing protein</fullName>
    </recommendedName>
</protein>
<sequence length="523" mass="58217">MMREGFVGVRGVEGKRREEWCGCGRRGPKMVLATADRRRRVSQGKRGGLASPSTPGVGSSDSGGDTKGGVSSVVTTTPRAVGVARVGGSTAADISRKRSKGKKGRTTGKAMLDSDALGLKSPADGNGSPDHHRTTRSRSVVSEGVRMPGPPLIDPRVADRVVELYDDEDAGESDWSAQQGAAMDREEEGDELAQDEPPEEESGGGKWVGQDTLPWFMGLISGDRLLRTDEEVELSRQIALLLNWERKRTELADSLSREPTLSEWALQVGCNPEEFNFHLCEYRSAKEKMVVSNLRLVVSIAKKYMNRGLPLSDMIQEGTMGLIRAAEKFDGTRGFKFSTYATWWVKQAVARAIADQSRTIRLPVHLYDTLWSIRKVTRALTEELGRNPTEKEIATRVGIPIPKLRATRVYMQPCIPLDNPVQVNEDSLTLGEIIECEDECPEERVEQSLLREDLEHVVNSLSPRERDVVRMRFGLDDGRVKTLDEIGRVFCVSKERVRQIETKAIRKLRKPCRSSVLQDFVRT</sequence>
<dbReference type="FunFam" id="1.10.601.10:FF:000001">
    <property type="entry name" value="RNA polymerase sigma factor SigA"/>
    <property type="match status" value="1"/>
</dbReference>
<evidence type="ECO:0000256" key="4">
    <source>
        <dbReference type="ARBA" id="ARBA00023125"/>
    </source>
</evidence>
<feature type="domain" description="RNA polymerase sigma-70" evidence="8">
    <location>
        <begin position="482"/>
        <end position="508"/>
    </location>
</feature>
<dbReference type="GO" id="GO:0006352">
    <property type="term" value="P:DNA-templated transcription initiation"/>
    <property type="evidence" value="ECO:0007669"/>
    <property type="project" value="InterPro"/>
</dbReference>
<evidence type="ECO:0000256" key="1">
    <source>
        <dbReference type="ARBA" id="ARBA00007788"/>
    </source>
</evidence>
<keyword evidence="4" id="KW-0238">DNA-binding</keyword>
<feature type="compositionally biased region" description="Low complexity" evidence="6">
    <location>
        <begin position="51"/>
        <end position="78"/>
    </location>
</feature>
<dbReference type="GO" id="GO:0016987">
    <property type="term" value="F:sigma factor activity"/>
    <property type="evidence" value="ECO:0007669"/>
    <property type="project" value="UniProtKB-KW"/>
</dbReference>